<dbReference type="SUPFAM" id="SSF141562">
    <property type="entry name" value="At5g01610-like"/>
    <property type="match status" value="1"/>
</dbReference>
<dbReference type="Gene3D" id="2.30.240.10">
    <property type="entry name" value="At5g01610-like"/>
    <property type="match status" value="1"/>
</dbReference>
<dbReference type="OrthoDB" id="754232at2759"/>
<comment type="caution">
    <text evidence="3">The sequence shown here is derived from an EMBL/GenBank/DDBJ whole genome shotgun (WGS) entry which is preliminary data.</text>
</comment>
<accession>A0A1R3IQ93</accession>
<evidence type="ECO:0000313" key="3">
    <source>
        <dbReference type="EMBL" id="OMO84758.1"/>
    </source>
</evidence>
<dbReference type="PANTHER" id="PTHR31676">
    <property type="entry name" value="T31J12.3 PROTEIN-RELATED"/>
    <property type="match status" value="1"/>
</dbReference>
<gene>
    <name evidence="3" type="ORF">CCACVL1_10670</name>
</gene>
<dbReference type="FunFam" id="2.30.240.10:FF:000002">
    <property type="entry name" value="Uncharacterized protein At3g07460"/>
    <property type="match status" value="1"/>
</dbReference>
<dbReference type="InterPro" id="IPR007493">
    <property type="entry name" value="DUF538"/>
</dbReference>
<name>A0A1R3IQ93_COCAP</name>
<feature type="region of interest" description="Disordered" evidence="1">
    <location>
        <begin position="144"/>
        <end position="172"/>
    </location>
</feature>
<keyword evidence="4" id="KW-1185">Reference proteome</keyword>
<feature type="compositionally biased region" description="Polar residues" evidence="1">
    <location>
        <begin position="343"/>
        <end position="355"/>
    </location>
</feature>
<dbReference type="Gramene" id="OMO84758">
    <property type="protein sequence ID" value="OMO84758"/>
    <property type="gene ID" value="CCACVL1_10670"/>
</dbReference>
<dbReference type="InterPro" id="IPR036758">
    <property type="entry name" value="At5g01610-like"/>
</dbReference>
<dbReference type="Proteomes" id="UP000188268">
    <property type="component" value="Unassembled WGS sequence"/>
</dbReference>
<reference evidence="3 4" key="1">
    <citation type="submission" date="2013-09" db="EMBL/GenBank/DDBJ databases">
        <title>Corchorus capsularis genome sequencing.</title>
        <authorList>
            <person name="Alam M."/>
            <person name="Haque M.S."/>
            <person name="Islam M.S."/>
            <person name="Emdad E.M."/>
            <person name="Islam M.M."/>
            <person name="Ahmed B."/>
            <person name="Halim A."/>
            <person name="Hossen Q.M.M."/>
            <person name="Hossain M.Z."/>
            <person name="Ahmed R."/>
            <person name="Khan M.M."/>
            <person name="Islam R."/>
            <person name="Rashid M.M."/>
            <person name="Khan S.A."/>
            <person name="Rahman M.S."/>
            <person name="Alam M."/>
        </authorList>
    </citation>
    <scope>NUCLEOTIDE SEQUENCE [LARGE SCALE GENOMIC DNA]</scope>
    <source>
        <strain evidence="4">cv. CVL-1</strain>
        <tissue evidence="3">Whole seedling</tissue>
    </source>
</reference>
<dbReference type="Pfam" id="PF04398">
    <property type="entry name" value="DUF538"/>
    <property type="match status" value="1"/>
</dbReference>
<dbReference type="Pfam" id="PF12776">
    <property type="entry name" value="Myb_DNA-bind_3"/>
    <property type="match status" value="1"/>
</dbReference>
<dbReference type="AlphaFoldDB" id="A0A1R3IQ93"/>
<feature type="compositionally biased region" description="Polar residues" evidence="1">
    <location>
        <begin position="148"/>
        <end position="164"/>
    </location>
</feature>
<protein>
    <recommendedName>
        <fullName evidence="2">Myb/SANT-like domain-containing protein</fullName>
    </recommendedName>
</protein>
<dbReference type="InterPro" id="IPR024752">
    <property type="entry name" value="Myb/SANT-like_dom"/>
</dbReference>
<feature type="domain" description="Myb/SANT-like" evidence="2">
    <location>
        <begin position="1"/>
        <end position="94"/>
    </location>
</feature>
<evidence type="ECO:0000256" key="1">
    <source>
        <dbReference type="SAM" id="MobiDB-lite"/>
    </source>
</evidence>
<dbReference type="EMBL" id="AWWV01009683">
    <property type="protein sequence ID" value="OMO84758.1"/>
    <property type="molecule type" value="Genomic_DNA"/>
</dbReference>
<organism evidence="3 4">
    <name type="scientific">Corchorus capsularis</name>
    <name type="common">Jute</name>
    <dbReference type="NCBI Taxonomy" id="210143"/>
    <lineage>
        <taxon>Eukaryota</taxon>
        <taxon>Viridiplantae</taxon>
        <taxon>Streptophyta</taxon>
        <taxon>Embryophyta</taxon>
        <taxon>Tracheophyta</taxon>
        <taxon>Spermatophyta</taxon>
        <taxon>Magnoliopsida</taxon>
        <taxon>eudicotyledons</taxon>
        <taxon>Gunneridae</taxon>
        <taxon>Pentapetalae</taxon>
        <taxon>rosids</taxon>
        <taxon>malvids</taxon>
        <taxon>Malvales</taxon>
        <taxon>Malvaceae</taxon>
        <taxon>Grewioideae</taxon>
        <taxon>Apeibeae</taxon>
        <taxon>Corchorus</taxon>
    </lineage>
</organism>
<evidence type="ECO:0000313" key="4">
    <source>
        <dbReference type="Proteomes" id="UP000188268"/>
    </source>
</evidence>
<dbReference type="PANTHER" id="PTHR31676:SF115">
    <property type="entry name" value="DUF538 DOMAIN-CONTAINING PROTEIN"/>
    <property type="match status" value="1"/>
</dbReference>
<feature type="region of interest" description="Disordered" evidence="1">
    <location>
        <begin position="343"/>
        <end position="368"/>
    </location>
</feature>
<sequence>MDMALISSFYSSLDEGLKGENDWKPQAYEAAKEHINTTLRLNLTKENVRNRYKTMKKHYGYVNGIQTVESGLLWDNEKKMVLVTSDTLHIWENYLKVQPLAAPYKNKMIEFGDDIVVLCALEKATGQHAENFEDAIDSMAAEIEDEMNSPSTQIPAQQDSTEGSSQRKKRKKDPLFEIVGEMATSLKEYVEMKKNQERPKPTGEEIYGVVSKISSASSIYDHLQRNGLPMGLLPKGITEFSIDPETHLFQVNLSQPCNAKFENQLHYDFNISGVLSFGKIANLSGVSQQELFLWFPVISIRVDDPSSGLINFDVGVVDKQFSMSLFESPRDCTAVDFVDFRPQSNNSQESLESLGNGTGEEDIPRAVS</sequence>
<evidence type="ECO:0000259" key="2">
    <source>
        <dbReference type="Pfam" id="PF12776"/>
    </source>
</evidence>
<proteinExistence type="predicted"/>
<dbReference type="STRING" id="210143.A0A1R3IQ93"/>